<dbReference type="Proteomes" id="UP000037460">
    <property type="component" value="Unassembled WGS sequence"/>
</dbReference>
<keyword evidence="2" id="KW-0282">Flagellum</keyword>
<evidence type="ECO:0000313" key="2">
    <source>
        <dbReference type="EMBL" id="KOO26092.1"/>
    </source>
</evidence>
<evidence type="ECO:0000256" key="1">
    <source>
        <dbReference type="SAM" id="MobiDB-lite"/>
    </source>
</evidence>
<reference evidence="3" key="1">
    <citation type="journal article" date="2015" name="PLoS Genet.">
        <title>Genome Sequence and Transcriptome Analyses of Chrysochromulina tobin: Metabolic Tools for Enhanced Algal Fitness in the Prominent Order Prymnesiales (Haptophyceae).</title>
        <authorList>
            <person name="Hovde B.T."/>
            <person name="Deodato C.R."/>
            <person name="Hunsperger H.M."/>
            <person name="Ryken S.A."/>
            <person name="Yost W."/>
            <person name="Jha R.K."/>
            <person name="Patterson J."/>
            <person name="Monnat R.J. Jr."/>
            <person name="Barlow S.B."/>
            <person name="Starkenburg S.R."/>
            <person name="Cattolico R.A."/>
        </authorList>
    </citation>
    <scope>NUCLEOTIDE SEQUENCE</scope>
    <source>
        <strain evidence="3">CCMP291</strain>
    </source>
</reference>
<dbReference type="OrthoDB" id="10261433at2759"/>
<keyword evidence="2" id="KW-0969">Cilium</keyword>
<keyword evidence="3" id="KW-1185">Reference proteome</keyword>
<name>A0A0M0JID8_9EUKA</name>
<keyword evidence="2" id="KW-0966">Cell projection</keyword>
<dbReference type="AlphaFoldDB" id="A0A0M0JID8"/>
<sequence length="210" mass="24716">MHAVPLEMRRPNPELGPVVNIAPQTRKERQAALFRDDLEKMRLGQRRESYYVYEEGGVTPQPDSLSYIADADRFVTDGVALNKMERDAAVNKKEQMFYNRRMVRAQNEEVRWRTIETQHQMEQRRLEEMRENHSFARSNKTSMPYNPINLRYDDGHDGERLRYSDESLRYRGALRAEHLQRRMTSTGYDPITGAPIERVHVPEAPKRPGQ</sequence>
<dbReference type="EMBL" id="JWZX01002893">
    <property type="protein sequence ID" value="KOO26092.1"/>
    <property type="molecule type" value="Genomic_DNA"/>
</dbReference>
<evidence type="ECO:0000313" key="3">
    <source>
        <dbReference type="Proteomes" id="UP000037460"/>
    </source>
</evidence>
<feature type="compositionally biased region" description="Basic and acidic residues" evidence="1">
    <location>
        <begin position="197"/>
        <end position="210"/>
    </location>
</feature>
<feature type="region of interest" description="Disordered" evidence="1">
    <location>
        <begin position="186"/>
        <end position="210"/>
    </location>
</feature>
<proteinExistence type="predicted"/>
<protein>
    <submittedName>
        <fullName evidence="2">Flagellar associated protein</fullName>
    </submittedName>
</protein>
<accession>A0A0M0JID8</accession>
<comment type="caution">
    <text evidence="2">The sequence shown here is derived from an EMBL/GenBank/DDBJ whole genome shotgun (WGS) entry which is preliminary data.</text>
</comment>
<organism evidence="2 3">
    <name type="scientific">Chrysochromulina tobinii</name>
    <dbReference type="NCBI Taxonomy" id="1460289"/>
    <lineage>
        <taxon>Eukaryota</taxon>
        <taxon>Haptista</taxon>
        <taxon>Haptophyta</taxon>
        <taxon>Prymnesiophyceae</taxon>
        <taxon>Prymnesiales</taxon>
        <taxon>Chrysochromulinaceae</taxon>
        <taxon>Chrysochromulina</taxon>
    </lineage>
</organism>
<gene>
    <name evidence="2" type="ORF">Ctob_006158</name>
</gene>